<name>A0AAU7EGP8_9FLAO</name>
<dbReference type="InterPro" id="IPR039425">
    <property type="entry name" value="RNA_pol_sigma-70-like"/>
</dbReference>
<dbReference type="GO" id="GO:0016987">
    <property type="term" value="F:sigma factor activity"/>
    <property type="evidence" value="ECO:0007669"/>
    <property type="project" value="UniProtKB-KW"/>
</dbReference>
<evidence type="ECO:0000256" key="3">
    <source>
        <dbReference type="ARBA" id="ARBA00023082"/>
    </source>
</evidence>
<dbReference type="EMBL" id="CP155618">
    <property type="protein sequence ID" value="XBL14716.1"/>
    <property type="molecule type" value="Genomic_DNA"/>
</dbReference>
<feature type="domain" description="RNA polymerase sigma factor 70 region 4 type 2" evidence="6">
    <location>
        <begin position="116"/>
        <end position="166"/>
    </location>
</feature>
<dbReference type="InterPro" id="IPR007627">
    <property type="entry name" value="RNA_pol_sigma70_r2"/>
</dbReference>
<feature type="domain" description="RNA polymerase sigma-70 region 2" evidence="5">
    <location>
        <begin position="17"/>
        <end position="82"/>
    </location>
</feature>
<dbReference type="InterPro" id="IPR014284">
    <property type="entry name" value="RNA_pol_sigma-70_dom"/>
</dbReference>
<sequence length="184" mass="21747">MKNNDTYKLTLKEYKVLFNKLYSLLCVFSNKYIEDLEVSKDIVQDVFIKIWEDKIEFKNESNIKSYLYTSVKNKSLDYLKSKNYKSTERFSMKEMAEIETESFFLREVVITEASGIIENAINSLPNKCAQIIRLSIREFTNPEIAEELNLSINTIKTQKKIAYKKLRPLLKDYFILIAFVFDIQ</sequence>
<evidence type="ECO:0000256" key="1">
    <source>
        <dbReference type="ARBA" id="ARBA00010641"/>
    </source>
</evidence>
<protein>
    <submittedName>
        <fullName evidence="7">RNA polymerase sigma-70 factor</fullName>
    </submittedName>
</protein>
<keyword evidence="2" id="KW-0805">Transcription regulation</keyword>
<dbReference type="InterPro" id="IPR036388">
    <property type="entry name" value="WH-like_DNA-bd_sf"/>
</dbReference>
<dbReference type="Gene3D" id="1.10.10.10">
    <property type="entry name" value="Winged helix-like DNA-binding domain superfamily/Winged helix DNA-binding domain"/>
    <property type="match status" value="1"/>
</dbReference>
<dbReference type="SUPFAM" id="SSF88946">
    <property type="entry name" value="Sigma2 domain of RNA polymerase sigma factors"/>
    <property type="match status" value="1"/>
</dbReference>
<dbReference type="InterPro" id="IPR013249">
    <property type="entry name" value="RNA_pol_sigma70_r4_t2"/>
</dbReference>
<accession>A0AAU7EGP8</accession>
<evidence type="ECO:0000256" key="4">
    <source>
        <dbReference type="ARBA" id="ARBA00023163"/>
    </source>
</evidence>
<dbReference type="InterPro" id="IPR014327">
    <property type="entry name" value="RNA_pol_sigma70_bacteroid"/>
</dbReference>
<organism evidence="7 8">
    <name type="scientific">Mariniflexile litorale</name>
    <dbReference type="NCBI Taxonomy" id="3045158"/>
    <lineage>
        <taxon>Bacteria</taxon>
        <taxon>Pseudomonadati</taxon>
        <taxon>Bacteroidota</taxon>
        <taxon>Flavobacteriia</taxon>
        <taxon>Flavobacteriales</taxon>
        <taxon>Flavobacteriaceae</taxon>
        <taxon>Mariniflexile</taxon>
    </lineage>
</organism>
<comment type="similarity">
    <text evidence="1">Belongs to the sigma-70 factor family. ECF subfamily.</text>
</comment>
<evidence type="ECO:0000313" key="7">
    <source>
        <dbReference type="EMBL" id="XBL14716.1"/>
    </source>
</evidence>
<evidence type="ECO:0000313" key="8">
    <source>
        <dbReference type="Proteomes" id="UP001224325"/>
    </source>
</evidence>
<reference evidence="7" key="1">
    <citation type="submission" date="2024-04" db="EMBL/GenBank/DDBJ databases">
        <title>Mariniflexile litorale, isolated from the shallow sediments of the Sea of Japan.</title>
        <authorList>
            <person name="Romanenko L."/>
            <person name="Isaeva M."/>
        </authorList>
    </citation>
    <scope>NUCLEOTIDE SEQUENCE [LARGE SCALE GENOMIC DNA]</scope>
    <source>
        <strain evidence="7">KMM 9835</strain>
    </source>
</reference>
<evidence type="ECO:0000259" key="5">
    <source>
        <dbReference type="Pfam" id="PF04542"/>
    </source>
</evidence>
<dbReference type="RefSeq" id="WP_308991288.1">
    <property type="nucleotide sequence ID" value="NZ_CP155618.1"/>
</dbReference>
<dbReference type="Proteomes" id="UP001224325">
    <property type="component" value="Chromosome"/>
</dbReference>
<evidence type="ECO:0000256" key="2">
    <source>
        <dbReference type="ARBA" id="ARBA00023015"/>
    </source>
</evidence>
<keyword evidence="8" id="KW-1185">Reference proteome</keyword>
<evidence type="ECO:0000259" key="6">
    <source>
        <dbReference type="Pfam" id="PF08281"/>
    </source>
</evidence>
<dbReference type="NCBIfam" id="TIGR02985">
    <property type="entry name" value="Sig70_bacteroi1"/>
    <property type="match status" value="1"/>
</dbReference>
<dbReference type="SUPFAM" id="SSF88659">
    <property type="entry name" value="Sigma3 and sigma4 domains of RNA polymerase sigma factors"/>
    <property type="match status" value="1"/>
</dbReference>
<gene>
    <name evidence="7" type="ORF">QLS71_001560</name>
</gene>
<dbReference type="InterPro" id="IPR013325">
    <property type="entry name" value="RNA_pol_sigma_r2"/>
</dbReference>
<dbReference type="AlphaFoldDB" id="A0AAU7EGP8"/>
<dbReference type="KEGG" id="mlil:QLS71_001560"/>
<dbReference type="PANTHER" id="PTHR43133:SF46">
    <property type="entry name" value="RNA POLYMERASE SIGMA-70 FACTOR ECF SUBFAMILY"/>
    <property type="match status" value="1"/>
</dbReference>
<proteinExistence type="inferred from homology"/>
<dbReference type="Pfam" id="PF04542">
    <property type="entry name" value="Sigma70_r2"/>
    <property type="match status" value="1"/>
</dbReference>
<dbReference type="GO" id="GO:0006352">
    <property type="term" value="P:DNA-templated transcription initiation"/>
    <property type="evidence" value="ECO:0007669"/>
    <property type="project" value="InterPro"/>
</dbReference>
<keyword evidence="3" id="KW-0731">Sigma factor</keyword>
<keyword evidence="4" id="KW-0804">Transcription</keyword>
<dbReference type="PANTHER" id="PTHR43133">
    <property type="entry name" value="RNA POLYMERASE ECF-TYPE SIGMA FACTO"/>
    <property type="match status" value="1"/>
</dbReference>
<dbReference type="GO" id="GO:0003677">
    <property type="term" value="F:DNA binding"/>
    <property type="evidence" value="ECO:0007669"/>
    <property type="project" value="InterPro"/>
</dbReference>
<dbReference type="Pfam" id="PF08281">
    <property type="entry name" value="Sigma70_r4_2"/>
    <property type="match status" value="1"/>
</dbReference>
<dbReference type="NCBIfam" id="TIGR02937">
    <property type="entry name" value="sigma70-ECF"/>
    <property type="match status" value="1"/>
</dbReference>
<dbReference type="Gene3D" id="1.10.1740.10">
    <property type="match status" value="1"/>
</dbReference>
<dbReference type="InterPro" id="IPR013324">
    <property type="entry name" value="RNA_pol_sigma_r3/r4-like"/>
</dbReference>